<keyword evidence="1" id="KW-0812">Transmembrane</keyword>
<evidence type="ECO:0000313" key="2">
    <source>
        <dbReference type="EMBL" id="EIM78888.1"/>
    </source>
</evidence>
<protein>
    <submittedName>
        <fullName evidence="2">Uncharacterized protein</fullName>
    </submittedName>
</protein>
<evidence type="ECO:0000313" key="3">
    <source>
        <dbReference type="Proteomes" id="UP000005551"/>
    </source>
</evidence>
<proteinExistence type="predicted"/>
<dbReference type="AlphaFoldDB" id="I5CAN6"/>
<dbReference type="STRING" id="1189621.A3SI_00450"/>
<keyword evidence="1" id="KW-0472">Membrane</keyword>
<evidence type="ECO:0000256" key="1">
    <source>
        <dbReference type="SAM" id="Phobius"/>
    </source>
</evidence>
<sequence>MNRKRLYVLLGSVLLLLSLPLIAMQFSREVQWDVMDFLMMGSMLLGTGTLLELFRAHIKRKVPLLVASGGLILAFLLLWAELAVGLFH</sequence>
<comment type="caution">
    <text evidence="2">The sequence shown here is derived from an EMBL/GenBank/DDBJ whole genome shotgun (WGS) entry which is preliminary data.</text>
</comment>
<reference evidence="2 3" key="1">
    <citation type="submission" date="2012-05" db="EMBL/GenBank/DDBJ databases">
        <title>Genome sequence of Nitritalea halalkaliphila LW7.</title>
        <authorList>
            <person name="Jangir P.K."/>
            <person name="Singh A."/>
            <person name="Shivaji S."/>
            <person name="Sharma R."/>
        </authorList>
    </citation>
    <scope>NUCLEOTIDE SEQUENCE [LARGE SCALE GENOMIC DNA]</scope>
    <source>
        <strain evidence="2 3">LW7</strain>
    </source>
</reference>
<feature type="transmembrane region" description="Helical" evidence="1">
    <location>
        <begin position="37"/>
        <end position="54"/>
    </location>
</feature>
<organism evidence="2 3">
    <name type="scientific">Nitritalea halalkaliphila LW7</name>
    <dbReference type="NCBI Taxonomy" id="1189621"/>
    <lineage>
        <taxon>Bacteria</taxon>
        <taxon>Pseudomonadati</taxon>
        <taxon>Bacteroidota</taxon>
        <taxon>Cytophagia</taxon>
        <taxon>Cytophagales</taxon>
        <taxon>Cyclobacteriaceae</taxon>
        <taxon>Nitritalea</taxon>
    </lineage>
</organism>
<keyword evidence="3" id="KW-1185">Reference proteome</keyword>
<dbReference type="Proteomes" id="UP000005551">
    <property type="component" value="Unassembled WGS sequence"/>
</dbReference>
<keyword evidence="1" id="KW-1133">Transmembrane helix</keyword>
<gene>
    <name evidence="2" type="ORF">A3SI_00450</name>
</gene>
<dbReference type="EMBL" id="AJYA01000001">
    <property type="protein sequence ID" value="EIM78888.1"/>
    <property type="molecule type" value="Genomic_DNA"/>
</dbReference>
<name>I5CAN6_9BACT</name>
<accession>I5CAN6</accession>
<feature type="transmembrane region" description="Helical" evidence="1">
    <location>
        <begin position="66"/>
        <end position="87"/>
    </location>
</feature>
<dbReference type="RefSeq" id="WP_009053106.1">
    <property type="nucleotide sequence ID" value="NZ_AJYA01000001.1"/>
</dbReference>